<comment type="subcellular location">
    <subcellularLocation>
        <location evidence="1">Cell membrane</location>
        <topology evidence="1">Multi-pass membrane protein</topology>
    </subcellularLocation>
</comment>
<protein>
    <submittedName>
        <fullName evidence="7">Lipopolysaccharide biosynthesis protein</fullName>
    </submittedName>
</protein>
<dbReference type="Pfam" id="PF01943">
    <property type="entry name" value="Polysacc_synt"/>
    <property type="match status" value="1"/>
</dbReference>
<feature type="transmembrane region" description="Helical" evidence="6">
    <location>
        <begin position="194"/>
        <end position="213"/>
    </location>
</feature>
<keyword evidence="3 6" id="KW-0812">Transmembrane</keyword>
<gene>
    <name evidence="7" type="ORF">EJC49_11950</name>
</gene>
<feature type="transmembrane region" description="Helical" evidence="6">
    <location>
        <begin position="343"/>
        <end position="367"/>
    </location>
</feature>
<evidence type="ECO:0000256" key="2">
    <source>
        <dbReference type="ARBA" id="ARBA00022475"/>
    </source>
</evidence>
<comment type="caution">
    <text evidence="7">The sequence shown here is derived from an EMBL/GenBank/DDBJ whole genome shotgun (WGS) entry which is preliminary data.</text>
</comment>
<dbReference type="PANTHER" id="PTHR30250:SF11">
    <property type="entry name" value="O-ANTIGEN TRANSPORTER-RELATED"/>
    <property type="match status" value="1"/>
</dbReference>
<organism evidence="7 8">
    <name type="scientific">Aquibium carbonis</name>
    <dbReference type="NCBI Taxonomy" id="2495581"/>
    <lineage>
        <taxon>Bacteria</taxon>
        <taxon>Pseudomonadati</taxon>
        <taxon>Pseudomonadota</taxon>
        <taxon>Alphaproteobacteria</taxon>
        <taxon>Hyphomicrobiales</taxon>
        <taxon>Phyllobacteriaceae</taxon>
        <taxon>Aquibium</taxon>
    </lineage>
</organism>
<dbReference type="Proteomes" id="UP000278398">
    <property type="component" value="Unassembled WGS sequence"/>
</dbReference>
<reference evidence="7 8" key="1">
    <citation type="submission" date="2018-12" db="EMBL/GenBank/DDBJ databases">
        <title>Mesorhizobium carbonis sp. nov., isolated from coal mine water.</title>
        <authorList>
            <person name="Xin W."/>
            <person name="Xu Z."/>
            <person name="Xiang F."/>
            <person name="Zhang J."/>
            <person name="Xi L."/>
            <person name="Liu J."/>
        </authorList>
    </citation>
    <scope>NUCLEOTIDE SEQUENCE [LARGE SCALE GENOMIC DNA]</scope>
    <source>
        <strain evidence="7 8">B2.3</strain>
    </source>
</reference>
<dbReference type="GO" id="GO:0005886">
    <property type="term" value="C:plasma membrane"/>
    <property type="evidence" value="ECO:0007669"/>
    <property type="project" value="UniProtKB-SubCell"/>
</dbReference>
<keyword evidence="5 6" id="KW-0472">Membrane</keyword>
<name>A0A429YXF0_9HYPH</name>
<feature type="transmembrane region" description="Helical" evidence="6">
    <location>
        <begin position="128"/>
        <end position="148"/>
    </location>
</feature>
<dbReference type="InterPro" id="IPR002797">
    <property type="entry name" value="Polysacc_synth"/>
</dbReference>
<dbReference type="OrthoDB" id="9800982at2"/>
<dbReference type="AlphaFoldDB" id="A0A429YXF0"/>
<feature type="transmembrane region" description="Helical" evidence="6">
    <location>
        <begin position="373"/>
        <end position="393"/>
    </location>
</feature>
<dbReference type="InterPro" id="IPR050833">
    <property type="entry name" value="Poly_Biosynth_Transport"/>
</dbReference>
<evidence type="ECO:0000256" key="4">
    <source>
        <dbReference type="ARBA" id="ARBA00022989"/>
    </source>
</evidence>
<evidence type="ECO:0000256" key="3">
    <source>
        <dbReference type="ARBA" id="ARBA00022692"/>
    </source>
</evidence>
<feature type="transmembrane region" description="Helical" evidence="6">
    <location>
        <begin position="431"/>
        <end position="453"/>
    </location>
</feature>
<feature type="transmembrane region" description="Helical" evidence="6">
    <location>
        <begin position="80"/>
        <end position="107"/>
    </location>
</feature>
<feature type="transmembrane region" description="Helical" evidence="6">
    <location>
        <begin position="259"/>
        <end position="277"/>
    </location>
</feature>
<feature type="transmembrane region" description="Helical" evidence="6">
    <location>
        <begin position="154"/>
        <end position="173"/>
    </location>
</feature>
<dbReference type="EMBL" id="RWKW01000041">
    <property type="protein sequence ID" value="RST86134.1"/>
    <property type="molecule type" value="Genomic_DNA"/>
</dbReference>
<keyword evidence="2" id="KW-1003">Cell membrane</keyword>
<feature type="transmembrane region" description="Helical" evidence="6">
    <location>
        <begin position="219"/>
        <end position="239"/>
    </location>
</feature>
<evidence type="ECO:0000256" key="6">
    <source>
        <dbReference type="SAM" id="Phobius"/>
    </source>
</evidence>
<dbReference type="PANTHER" id="PTHR30250">
    <property type="entry name" value="PST FAMILY PREDICTED COLANIC ACID TRANSPORTER"/>
    <property type="match status" value="1"/>
</dbReference>
<feature type="transmembrane region" description="Helical" evidence="6">
    <location>
        <begin position="293"/>
        <end position="313"/>
    </location>
</feature>
<feature type="transmembrane region" description="Helical" evidence="6">
    <location>
        <begin position="47"/>
        <end position="68"/>
    </location>
</feature>
<keyword evidence="8" id="KW-1185">Reference proteome</keyword>
<evidence type="ECO:0000313" key="7">
    <source>
        <dbReference type="EMBL" id="RST86134.1"/>
    </source>
</evidence>
<accession>A0A429YXF0</accession>
<evidence type="ECO:0000256" key="1">
    <source>
        <dbReference type="ARBA" id="ARBA00004651"/>
    </source>
</evidence>
<sequence>MDRVRFSAATTAERLLPERLAAAARPLLQRADALFSARDETGEAGRVSLIAFAIRIVNAVIAFVSQVLLARWMGPFEYGIFVLVWVTMVIAGNLSCLGFHTSVIRFVSEYRKNSRIAELRGLLLTSRLFALASSTLIAVIGFAGLGWFEDAIESYYVVPFYLGIICLPMIALSDLLQGISRANAWAFSALSPTYLVRPVLILLCMAGALAAGYAPSAQTAVICAIMATYVTTIWQLVTVSGRADRLNGRGPRRVLFRQWLMVSMPIFLVESFFYLLTNADVLMVGRYLPPDDVAIYFATVKTLALVHFVYFAVKTGVAQRYASIWHGGDRAAFRAFAQATVGWTFWPSLAMAVVVLALGQPILALFGPHFDEGYPLLFVLVLGVVARAAVGPAESLLTMSGNQNVCARVYALTLAINIGLNVMLIPLYGLWGAAVATAVAMSFEALALSFTVWRRLGIVMAVFVPATLSKDA</sequence>
<proteinExistence type="predicted"/>
<feature type="transmembrane region" description="Helical" evidence="6">
    <location>
        <begin position="405"/>
        <end position="425"/>
    </location>
</feature>
<keyword evidence="4 6" id="KW-1133">Transmembrane helix</keyword>
<evidence type="ECO:0000256" key="5">
    <source>
        <dbReference type="ARBA" id="ARBA00023136"/>
    </source>
</evidence>
<evidence type="ECO:0000313" key="8">
    <source>
        <dbReference type="Proteomes" id="UP000278398"/>
    </source>
</evidence>